<dbReference type="EMBL" id="JAPDGR010002355">
    <property type="protein sequence ID" value="KAJ2976232.1"/>
    <property type="molecule type" value="Genomic_DNA"/>
</dbReference>
<comment type="caution">
    <text evidence="1">The sequence shown here is derived from an EMBL/GenBank/DDBJ whole genome shotgun (WGS) entry which is preliminary data.</text>
</comment>
<reference evidence="1" key="1">
    <citation type="submission" date="2022-10" db="EMBL/GenBank/DDBJ databases">
        <title>Genome Sequence of Xylaria curta.</title>
        <authorList>
            <person name="Buettner E."/>
        </authorList>
    </citation>
    <scope>NUCLEOTIDE SEQUENCE</scope>
    <source>
        <strain evidence="1">Babe10</strain>
    </source>
</reference>
<organism evidence="1 2">
    <name type="scientific">Xylaria curta</name>
    <dbReference type="NCBI Taxonomy" id="42375"/>
    <lineage>
        <taxon>Eukaryota</taxon>
        <taxon>Fungi</taxon>
        <taxon>Dikarya</taxon>
        <taxon>Ascomycota</taxon>
        <taxon>Pezizomycotina</taxon>
        <taxon>Sordariomycetes</taxon>
        <taxon>Xylariomycetidae</taxon>
        <taxon>Xylariales</taxon>
        <taxon>Xylariaceae</taxon>
        <taxon>Xylaria</taxon>
    </lineage>
</organism>
<name>A0ACC1NBI1_9PEZI</name>
<evidence type="ECO:0000313" key="1">
    <source>
        <dbReference type="EMBL" id="KAJ2976232.1"/>
    </source>
</evidence>
<sequence length="164" mass="17915">MSMPGPRRVSGGAASLTPRATLDDETMEEYADIFAHMRATDEARARAGDLQNLWHLYYVASKHCSEDAVAPVVLQLLETSQRGLLARNQIGSSGAVEAEHAPVVVRVGSHIIQQYIWQDLPFLVPDMTSYWIQDCAQMSCSQRVRTSSFWASLGAAHNGGAGLL</sequence>
<accession>A0ACC1NBI1</accession>
<dbReference type="Proteomes" id="UP001143856">
    <property type="component" value="Unassembled WGS sequence"/>
</dbReference>
<evidence type="ECO:0000313" key="2">
    <source>
        <dbReference type="Proteomes" id="UP001143856"/>
    </source>
</evidence>
<protein>
    <submittedName>
        <fullName evidence="1">Uncharacterized protein</fullName>
    </submittedName>
</protein>
<proteinExistence type="predicted"/>
<gene>
    <name evidence="1" type="ORF">NUW58_g8138</name>
</gene>
<keyword evidence="2" id="KW-1185">Reference proteome</keyword>